<dbReference type="PANTHER" id="PTHR30041">
    <property type="entry name" value="ARSENATE REDUCTASE"/>
    <property type="match status" value="1"/>
</dbReference>
<dbReference type="SUPFAM" id="SSF52833">
    <property type="entry name" value="Thioredoxin-like"/>
    <property type="match status" value="1"/>
</dbReference>
<keyword evidence="2 4" id="KW-0560">Oxidoreductase</keyword>
<dbReference type="PROSITE" id="PS51353">
    <property type="entry name" value="ARSC"/>
    <property type="match status" value="1"/>
</dbReference>
<sequence>MKIYHNNRCSKSRCGLEILNNSKQDFEVVDYIKNPLSEDEIKDLLKKLNFSPLQLVRKNEAIWKENYKGKDLSDSEIIKAMSEHPKLIERPIVVKGDKAVIGRPPENISALLK</sequence>
<proteinExistence type="inferred from homology"/>
<name>A0ABS0WMI6_9FLAO</name>
<dbReference type="Gene3D" id="3.40.30.10">
    <property type="entry name" value="Glutaredoxin"/>
    <property type="match status" value="1"/>
</dbReference>
<dbReference type="CDD" id="cd03034">
    <property type="entry name" value="ArsC_ArsC"/>
    <property type="match status" value="1"/>
</dbReference>
<dbReference type="NCBIfam" id="TIGR00014">
    <property type="entry name" value="arsC"/>
    <property type="match status" value="1"/>
</dbReference>
<dbReference type="GO" id="GO:0008794">
    <property type="term" value="F:arsenate reductase (glutaredoxin) activity"/>
    <property type="evidence" value="ECO:0007669"/>
    <property type="project" value="UniProtKB-EC"/>
</dbReference>
<evidence type="ECO:0000256" key="3">
    <source>
        <dbReference type="PROSITE-ProRule" id="PRU01282"/>
    </source>
</evidence>
<dbReference type="InterPro" id="IPR006659">
    <property type="entry name" value="Arsenate_reductase"/>
</dbReference>
<reference evidence="4 5" key="1">
    <citation type="submission" date="2020-12" db="EMBL/GenBank/DDBJ databases">
        <title>Aureibaculum luteum sp. nov. and Aureibaculum flavum sp. nov., novel members of the family Flavobacteriaceae isolated from Antarctic intertidal sediments.</title>
        <authorList>
            <person name="He X."/>
            <person name="Zhang X."/>
        </authorList>
    </citation>
    <scope>NUCLEOTIDE SEQUENCE [LARGE SCALE GENOMIC DNA]</scope>
    <source>
        <strain evidence="4 5">A20</strain>
    </source>
</reference>
<dbReference type="InterPro" id="IPR006660">
    <property type="entry name" value="Arsenate_reductase-like"/>
</dbReference>
<evidence type="ECO:0000313" key="4">
    <source>
        <dbReference type="EMBL" id="MBJ2173172.1"/>
    </source>
</evidence>
<dbReference type="PANTHER" id="PTHR30041:SF4">
    <property type="entry name" value="ARSENATE REDUCTASE"/>
    <property type="match status" value="1"/>
</dbReference>
<evidence type="ECO:0000256" key="2">
    <source>
        <dbReference type="ARBA" id="ARBA00023002"/>
    </source>
</evidence>
<dbReference type="InterPro" id="IPR036249">
    <property type="entry name" value="Thioredoxin-like_sf"/>
</dbReference>
<evidence type="ECO:0000256" key="1">
    <source>
        <dbReference type="ARBA" id="ARBA00007198"/>
    </source>
</evidence>
<keyword evidence="5" id="KW-1185">Reference proteome</keyword>
<dbReference type="EC" id="1.20.4.1" evidence="4"/>
<comment type="similarity">
    <text evidence="1 3">Belongs to the ArsC family.</text>
</comment>
<dbReference type="Proteomes" id="UP000623301">
    <property type="component" value="Unassembled WGS sequence"/>
</dbReference>
<accession>A0ABS0WMI6</accession>
<dbReference type="RefSeq" id="WP_198839968.1">
    <property type="nucleotide sequence ID" value="NZ_JAEHFJ010000001.1"/>
</dbReference>
<comment type="caution">
    <text evidence="4">The sequence shown here is derived from an EMBL/GenBank/DDBJ whole genome shotgun (WGS) entry which is preliminary data.</text>
</comment>
<evidence type="ECO:0000313" key="5">
    <source>
        <dbReference type="Proteomes" id="UP000623301"/>
    </source>
</evidence>
<dbReference type="Pfam" id="PF03960">
    <property type="entry name" value="ArsC"/>
    <property type="match status" value="1"/>
</dbReference>
<protein>
    <submittedName>
        <fullName evidence="4">Arsenate reductase (Glutaredoxin)</fullName>
        <ecNumber evidence="4">1.20.4.1</ecNumber>
    </submittedName>
</protein>
<dbReference type="EMBL" id="JAEHFJ010000001">
    <property type="protein sequence ID" value="MBJ2173172.1"/>
    <property type="molecule type" value="Genomic_DNA"/>
</dbReference>
<gene>
    <name evidence="4" type="primary">arsC</name>
    <name evidence="4" type="ORF">JBL43_02905</name>
</gene>
<organism evidence="4 5">
    <name type="scientific">Aureibaculum flavum</name>
    <dbReference type="NCBI Taxonomy" id="2795986"/>
    <lineage>
        <taxon>Bacteria</taxon>
        <taxon>Pseudomonadati</taxon>
        <taxon>Bacteroidota</taxon>
        <taxon>Flavobacteriia</taxon>
        <taxon>Flavobacteriales</taxon>
        <taxon>Flavobacteriaceae</taxon>
        <taxon>Aureibaculum</taxon>
    </lineage>
</organism>